<comment type="caution">
    <text evidence="3">The sequence shown here is derived from an EMBL/GenBank/DDBJ whole genome shotgun (WGS) entry which is preliminary data.</text>
</comment>
<name>A0A811KUJ5_9BILA</name>
<dbReference type="EMBL" id="CAJFCW020000004">
    <property type="protein sequence ID" value="CAG9113488.1"/>
    <property type="molecule type" value="Genomic_DNA"/>
</dbReference>
<keyword evidence="4" id="KW-1185">Reference proteome</keyword>
<dbReference type="AlphaFoldDB" id="A0A811KUJ5"/>
<feature type="transmembrane region" description="Helical" evidence="2">
    <location>
        <begin position="42"/>
        <end position="61"/>
    </location>
</feature>
<keyword evidence="2" id="KW-0472">Membrane</keyword>
<evidence type="ECO:0000313" key="3">
    <source>
        <dbReference type="EMBL" id="CAD5220298.1"/>
    </source>
</evidence>
<accession>A0A811KUJ5</accession>
<protein>
    <submittedName>
        <fullName evidence="3">Uncharacterized protein</fullName>
    </submittedName>
</protein>
<organism evidence="3 4">
    <name type="scientific">Bursaphelenchus okinawaensis</name>
    <dbReference type="NCBI Taxonomy" id="465554"/>
    <lineage>
        <taxon>Eukaryota</taxon>
        <taxon>Metazoa</taxon>
        <taxon>Ecdysozoa</taxon>
        <taxon>Nematoda</taxon>
        <taxon>Chromadorea</taxon>
        <taxon>Rhabditida</taxon>
        <taxon>Tylenchina</taxon>
        <taxon>Tylenchomorpha</taxon>
        <taxon>Aphelenchoidea</taxon>
        <taxon>Aphelenchoididae</taxon>
        <taxon>Bursaphelenchus</taxon>
    </lineage>
</organism>
<dbReference type="Proteomes" id="UP000614601">
    <property type="component" value="Unassembled WGS sequence"/>
</dbReference>
<feature type="region of interest" description="Disordered" evidence="1">
    <location>
        <begin position="1"/>
        <end position="38"/>
    </location>
</feature>
<reference evidence="3" key="1">
    <citation type="submission" date="2020-09" db="EMBL/GenBank/DDBJ databases">
        <authorList>
            <person name="Kikuchi T."/>
        </authorList>
    </citation>
    <scope>NUCLEOTIDE SEQUENCE</scope>
    <source>
        <strain evidence="3">SH1</strain>
    </source>
</reference>
<evidence type="ECO:0000256" key="2">
    <source>
        <dbReference type="SAM" id="Phobius"/>
    </source>
</evidence>
<gene>
    <name evidence="3" type="ORF">BOKJ2_LOCUS8874</name>
</gene>
<dbReference type="EMBL" id="CAJFDH010000004">
    <property type="protein sequence ID" value="CAD5220298.1"/>
    <property type="molecule type" value="Genomic_DNA"/>
</dbReference>
<evidence type="ECO:0000256" key="1">
    <source>
        <dbReference type="SAM" id="MobiDB-lite"/>
    </source>
</evidence>
<keyword evidence="2" id="KW-0812">Transmembrane</keyword>
<evidence type="ECO:0000313" key="4">
    <source>
        <dbReference type="Proteomes" id="UP000614601"/>
    </source>
</evidence>
<keyword evidence="2" id="KW-1133">Transmembrane helix</keyword>
<sequence length="69" mass="7826">MNEKTDYGNQTFVLDNGYSMKKRNSDDSTESGEEEHYTPHGLGWFVTALFILGDMVGWIGYSARGYCAY</sequence>
<dbReference type="Proteomes" id="UP000783686">
    <property type="component" value="Unassembled WGS sequence"/>
</dbReference>
<proteinExistence type="predicted"/>